<dbReference type="EMBL" id="CAJOBJ010008926">
    <property type="protein sequence ID" value="CAF4124861.1"/>
    <property type="molecule type" value="Genomic_DNA"/>
</dbReference>
<evidence type="ECO:0000259" key="6">
    <source>
        <dbReference type="PROSITE" id="PS50089"/>
    </source>
</evidence>
<dbReference type="AlphaFoldDB" id="A0A8S2QX26"/>
<evidence type="ECO:0000313" key="9">
    <source>
        <dbReference type="Proteomes" id="UP000681720"/>
    </source>
</evidence>
<feature type="region of interest" description="Disordered" evidence="5">
    <location>
        <begin position="311"/>
        <end position="347"/>
    </location>
</feature>
<feature type="compositionally biased region" description="Polar residues" evidence="5">
    <location>
        <begin position="481"/>
        <end position="495"/>
    </location>
</feature>
<dbReference type="EMBL" id="CAJOBH010061744">
    <property type="protein sequence ID" value="CAF4428583.1"/>
    <property type="molecule type" value="Genomic_DNA"/>
</dbReference>
<feature type="region of interest" description="Disordered" evidence="5">
    <location>
        <begin position="55"/>
        <end position="84"/>
    </location>
</feature>
<evidence type="ECO:0000313" key="7">
    <source>
        <dbReference type="EMBL" id="CAF4124861.1"/>
    </source>
</evidence>
<dbReference type="Gene3D" id="1.10.1170.10">
    <property type="entry name" value="Inhibitor Of Apoptosis Protein (2mihbC-IAP-1), Chain A"/>
    <property type="match status" value="3"/>
</dbReference>
<feature type="compositionally biased region" description="Polar residues" evidence="5">
    <location>
        <begin position="66"/>
        <end position="84"/>
    </location>
</feature>
<protein>
    <recommendedName>
        <fullName evidence="6">RING-type domain-containing protein</fullName>
    </recommendedName>
</protein>
<dbReference type="GO" id="GO:0043027">
    <property type="term" value="F:cysteine-type endopeptidase inhibitor activity involved in apoptotic process"/>
    <property type="evidence" value="ECO:0007669"/>
    <property type="project" value="TreeGrafter"/>
</dbReference>
<evidence type="ECO:0000313" key="8">
    <source>
        <dbReference type="EMBL" id="CAF4428583.1"/>
    </source>
</evidence>
<dbReference type="GO" id="GO:0005737">
    <property type="term" value="C:cytoplasm"/>
    <property type="evidence" value="ECO:0007669"/>
    <property type="project" value="TreeGrafter"/>
</dbReference>
<evidence type="ECO:0000256" key="2">
    <source>
        <dbReference type="ARBA" id="ARBA00022771"/>
    </source>
</evidence>
<dbReference type="PANTHER" id="PTHR10044">
    <property type="entry name" value="INHIBITOR OF APOPTOSIS"/>
    <property type="match status" value="1"/>
</dbReference>
<dbReference type="Pfam" id="PF13920">
    <property type="entry name" value="zf-C3HC4_3"/>
    <property type="match status" value="1"/>
</dbReference>
<reference evidence="7" key="1">
    <citation type="submission" date="2021-02" db="EMBL/GenBank/DDBJ databases">
        <authorList>
            <person name="Nowell W R."/>
        </authorList>
    </citation>
    <scope>NUCLEOTIDE SEQUENCE</scope>
</reference>
<evidence type="ECO:0000256" key="5">
    <source>
        <dbReference type="SAM" id="MobiDB-lite"/>
    </source>
</evidence>
<sequence>MSAAGFQYTGDRDTAYCKDCGLEVFNLTSDMNPFTIHSQRRPDCPFVCSIVASSSANIPAPSSPPKTTIRNPTTTSELENPSPRQKLQLMDSESIYTTPLETDLSQQVRRRSFSHWSDRSIPSSAQMIEAGFFNCNVGDRVICIYCNLICQQWTPHVDDPCEVHKTLSSTCIYVKVKLMRPAALSKIIVNENSTANTLDIRSETTSNLGLLHSNDIVFTVSCNPTYSEIPKRHASYATWPIEDLPPVDDLVRAGFFYTGTKTIVTCFYCNGSLQNWGPNDNPMTEHARWFPHCAYARQLCGEELYRKIQESKRAQQERARANESNDETVHNELPNTNTPPPTTNSRQLLIPDESTLSRLVAARLDLPISQRLLDQNFKLSIIKRYDDFESECDLYMACLILQKQIEYIDGKKENIVIPSIKMKQIREEIEVHIGEQTAPVSNPAETTVTEMTTSSESSTNESVSSESSAESISKSAASSTQIETKTTEQTNIIEDRNQSIPSNPCLICLTEEKQLACIPCGHMTACVACGHSLRSCPICRREIEAFFRIYI</sequence>
<dbReference type="GO" id="GO:0031398">
    <property type="term" value="P:positive regulation of protein ubiquitination"/>
    <property type="evidence" value="ECO:0007669"/>
    <property type="project" value="TreeGrafter"/>
</dbReference>
<dbReference type="InterPro" id="IPR001370">
    <property type="entry name" value="BIR_rpt"/>
</dbReference>
<dbReference type="InterPro" id="IPR001841">
    <property type="entry name" value="Znf_RING"/>
</dbReference>
<dbReference type="GO" id="GO:0061630">
    <property type="term" value="F:ubiquitin protein ligase activity"/>
    <property type="evidence" value="ECO:0007669"/>
    <property type="project" value="TreeGrafter"/>
</dbReference>
<feature type="domain" description="RING-type" evidence="6">
    <location>
        <begin position="505"/>
        <end position="540"/>
    </location>
</feature>
<keyword evidence="3" id="KW-0862">Zinc</keyword>
<dbReference type="SMART" id="SM00238">
    <property type="entry name" value="BIR"/>
    <property type="match status" value="2"/>
</dbReference>
<proteinExistence type="inferred from homology"/>
<dbReference type="InterPro" id="IPR013083">
    <property type="entry name" value="Znf_RING/FYVE/PHD"/>
</dbReference>
<feature type="compositionally biased region" description="Low complexity" evidence="5">
    <location>
        <begin position="444"/>
        <end position="480"/>
    </location>
</feature>
<accession>A0A8S2QX26</accession>
<dbReference type="Proteomes" id="UP000681720">
    <property type="component" value="Unassembled WGS sequence"/>
</dbReference>
<dbReference type="PANTHER" id="PTHR10044:SF139">
    <property type="entry name" value="DEATH-ASSOCIATED INHIBITOR OF APOPTOSIS 2"/>
    <property type="match status" value="1"/>
</dbReference>
<comment type="caution">
    <text evidence="7">The sequence shown here is derived from an EMBL/GenBank/DDBJ whole genome shotgun (WGS) entry which is preliminary data.</text>
</comment>
<dbReference type="PROSITE" id="PS50089">
    <property type="entry name" value="ZF_RING_2"/>
    <property type="match status" value="1"/>
</dbReference>
<dbReference type="Proteomes" id="UP000681967">
    <property type="component" value="Unassembled WGS sequence"/>
</dbReference>
<dbReference type="PROSITE" id="PS50143">
    <property type="entry name" value="BIR_REPEAT_2"/>
    <property type="match status" value="3"/>
</dbReference>
<evidence type="ECO:0000256" key="3">
    <source>
        <dbReference type="ARBA" id="ARBA00022833"/>
    </source>
</evidence>
<comment type="similarity">
    <text evidence="1">Belongs to the IAP family.</text>
</comment>
<gene>
    <name evidence="8" type="ORF">BYL167_LOCUS32790</name>
    <name evidence="7" type="ORF">GIL414_LOCUS18230</name>
</gene>
<dbReference type="GO" id="GO:0008270">
    <property type="term" value="F:zinc ion binding"/>
    <property type="evidence" value="ECO:0007669"/>
    <property type="project" value="UniProtKB-KW"/>
</dbReference>
<dbReference type="SUPFAM" id="SSF57924">
    <property type="entry name" value="Inhibitor of apoptosis (IAP) repeat"/>
    <property type="match status" value="3"/>
</dbReference>
<evidence type="ECO:0000256" key="1">
    <source>
        <dbReference type="ARBA" id="ARBA00006672"/>
    </source>
</evidence>
<dbReference type="CDD" id="cd00022">
    <property type="entry name" value="BIR"/>
    <property type="match status" value="2"/>
</dbReference>
<dbReference type="Gene3D" id="3.30.40.10">
    <property type="entry name" value="Zinc/RING finger domain, C3HC4 (zinc finger)"/>
    <property type="match status" value="1"/>
</dbReference>
<organism evidence="7 9">
    <name type="scientific">Rotaria magnacalcarata</name>
    <dbReference type="NCBI Taxonomy" id="392030"/>
    <lineage>
        <taxon>Eukaryota</taxon>
        <taxon>Metazoa</taxon>
        <taxon>Spiralia</taxon>
        <taxon>Gnathifera</taxon>
        <taxon>Rotifera</taxon>
        <taxon>Eurotatoria</taxon>
        <taxon>Bdelloidea</taxon>
        <taxon>Philodinida</taxon>
        <taxon>Philodinidae</taxon>
        <taxon>Rotaria</taxon>
    </lineage>
</organism>
<feature type="compositionally biased region" description="Basic and acidic residues" evidence="5">
    <location>
        <begin position="311"/>
        <end position="330"/>
    </location>
</feature>
<feature type="region of interest" description="Disordered" evidence="5">
    <location>
        <begin position="435"/>
        <end position="495"/>
    </location>
</feature>
<evidence type="ECO:0000256" key="4">
    <source>
        <dbReference type="PROSITE-ProRule" id="PRU00175"/>
    </source>
</evidence>
<dbReference type="GO" id="GO:0005634">
    <property type="term" value="C:nucleus"/>
    <property type="evidence" value="ECO:0007669"/>
    <property type="project" value="TreeGrafter"/>
</dbReference>
<keyword evidence="2 4" id="KW-0479">Metal-binding</keyword>
<dbReference type="GO" id="GO:0043066">
    <property type="term" value="P:negative regulation of apoptotic process"/>
    <property type="evidence" value="ECO:0007669"/>
    <property type="project" value="TreeGrafter"/>
</dbReference>
<name>A0A8S2QX26_9BILA</name>
<dbReference type="Pfam" id="PF00653">
    <property type="entry name" value="BIR"/>
    <property type="match status" value="3"/>
</dbReference>
<dbReference type="GO" id="GO:0051726">
    <property type="term" value="P:regulation of cell cycle"/>
    <property type="evidence" value="ECO:0007669"/>
    <property type="project" value="TreeGrafter"/>
</dbReference>
<dbReference type="InterPro" id="IPR050784">
    <property type="entry name" value="IAP"/>
</dbReference>
<keyword evidence="2 4" id="KW-0863">Zinc-finger</keyword>